<dbReference type="AlphaFoldDB" id="A0A372MFN0"/>
<dbReference type="InterPro" id="IPR035901">
    <property type="entry name" value="GIY-YIG_endonuc_sf"/>
</dbReference>
<sequence length="104" mass="11906">MDMHTRHAHLFTNKTQRGILCIENLQDGTMHLMTSENLAKDIQSTRFLLDLGTFEHKDLQDAYERIGLEAFSIKVLVTAKDEENLATLLAVQEKRLMAQGKSLY</sequence>
<dbReference type="Gene3D" id="3.40.1440.10">
    <property type="entry name" value="GIY-YIG endonuclease"/>
    <property type="match status" value="1"/>
</dbReference>
<accession>A0A372MFN0</accession>
<name>A0A372MFN0_9SPIR</name>
<proteinExistence type="predicted"/>
<keyword evidence="2" id="KW-1185">Reference proteome</keyword>
<comment type="caution">
    <text evidence="1">The sequence shown here is derived from an EMBL/GenBank/DDBJ whole genome shotgun (WGS) entry which is preliminary data.</text>
</comment>
<dbReference type="Proteomes" id="UP000264002">
    <property type="component" value="Unassembled WGS sequence"/>
</dbReference>
<dbReference type="OrthoDB" id="9134286at2"/>
<evidence type="ECO:0000313" key="1">
    <source>
        <dbReference type="EMBL" id="RFU94544.1"/>
    </source>
</evidence>
<reference evidence="2" key="1">
    <citation type="submission" date="2018-08" db="EMBL/GenBank/DDBJ databases">
        <authorList>
            <person name="Grouzdev D.S."/>
            <person name="Krutkina M.S."/>
        </authorList>
    </citation>
    <scope>NUCLEOTIDE SEQUENCE [LARGE SCALE GENOMIC DNA]</scope>
    <source>
        <strain evidence="2">4-11</strain>
    </source>
</reference>
<reference evidence="1 2" key="2">
    <citation type="submission" date="2018-09" db="EMBL/GenBank/DDBJ databases">
        <title>Genome of Sphaerochaeta halotolerans strain 4-11.</title>
        <authorList>
            <person name="Nazina T.N."/>
            <person name="Sokolova D.S."/>
        </authorList>
    </citation>
    <scope>NUCLEOTIDE SEQUENCE [LARGE SCALE GENOMIC DNA]</scope>
    <source>
        <strain evidence="1 2">4-11</strain>
    </source>
</reference>
<organism evidence="1 2">
    <name type="scientific">Sphaerochaeta halotolerans</name>
    <dbReference type="NCBI Taxonomy" id="2293840"/>
    <lineage>
        <taxon>Bacteria</taxon>
        <taxon>Pseudomonadati</taxon>
        <taxon>Spirochaetota</taxon>
        <taxon>Spirochaetia</taxon>
        <taxon>Spirochaetales</taxon>
        <taxon>Sphaerochaetaceae</taxon>
        <taxon>Sphaerochaeta</taxon>
    </lineage>
</organism>
<gene>
    <name evidence="1" type="ORF">DYP60_08485</name>
</gene>
<dbReference type="RefSeq" id="WP_117330578.1">
    <property type="nucleotide sequence ID" value="NZ_QUWK01000008.1"/>
</dbReference>
<dbReference type="EMBL" id="QUWK01000008">
    <property type="protein sequence ID" value="RFU94544.1"/>
    <property type="molecule type" value="Genomic_DNA"/>
</dbReference>
<protein>
    <submittedName>
        <fullName evidence="1">Uncharacterized protein</fullName>
    </submittedName>
</protein>
<evidence type="ECO:0000313" key="2">
    <source>
        <dbReference type="Proteomes" id="UP000264002"/>
    </source>
</evidence>